<evidence type="ECO:0000313" key="1">
    <source>
        <dbReference type="EMBL" id="MCW7527621.1"/>
    </source>
</evidence>
<keyword evidence="4" id="KW-1185">Reference proteome</keyword>
<dbReference type="RefSeq" id="WP_265352737.1">
    <property type="nucleotide sequence ID" value="NZ_JAMQPL010000007.1"/>
</dbReference>
<name>A0AAW5VQS3_9LEPT</name>
<dbReference type="PROSITE" id="PS51257">
    <property type="entry name" value="PROKAR_LIPOPROTEIN"/>
    <property type="match status" value="1"/>
</dbReference>
<dbReference type="EMBL" id="JAMQPL010000007">
    <property type="protein sequence ID" value="MCW7531475.1"/>
    <property type="molecule type" value="Genomic_DNA"/>
</dbReference>
<dbReference type="EMBL" id="JAMQPM010000007">
    <property type="protein sequence ID" value="MCW7527621.1"/>
    <property type="molecule type" value="Genomic_DNA"/>
</dbReference>
<reference evidence="2 4" key="1">
    <citation type="submission" date="2022-06" db="EMBL/GenBank/DDBJ databases">
        <title>Leptospira isolates from biofilms formed at urban environments.</title>
        <authorList>
            <person name="Ribeiro P.S."/>
            <person name="Sousa T."/>
            <person name="Carvalho N."/>
            <person name="Aburjaile F."/>
            <person name="Neves F."/>
            <person name="Oliveira D."/>
            <person name="Blanco L."/>
            <person name="Lima J."/>
            <person name="Costa F."/>
            <person name="Brenig B."/>
            <person name="Soares S."/>
            <person name="Ramos R."/>
            <person name="Goes-Neto A."/>
            <person name="Matiuzzi M."/>
            <person name="Azevedo V."/>
            <person name="Ristow P."/>
        </authorList>
    </citation>
    <scope>NUCLEOTIDE SEQUENCE</scope>
    <source>
        <strain evidence="1 4">VSF19</strain>
        <strain evidence="2">VSF20</strain>
    </source>
</reference>
<evidence type="ECO:0000313" key="3">
    <source>
        <dbReference type="Proteomes" id="UP001208540"/>
    </source>
</evidence>
<gene>
    <name evidence="1" type="ORF">ND861_14785</name>
    <name evidence="2" type="ORF">ND862_14735</name>
</gene>
<dbReference type="Proteomes" id="UP001208540">
    <property type="component" value="Unassembled WGS sequence"/>
</dbReference>
<accession>A0AAW5VQS3</accession>
<dbReference type="Proteomes" id="UP001208912">
    <property type="component" value="Unassembled WGS sequence"/>
</dbReference>
<evidence type="ECO:0000313" key="2">
    <source>
        <dbReference type="EMBL" id="MCW7531475.1"/>
    </source>
</evidence>
<dbReference type="AlphaFoldDB" id="A0AAW5VQS3"/>
<organism evidence="2 3">
    <name type="scientific">Leptospira soteropolitanensis</name>
    <dbReference type="NCBI Taxonomy" id="2950025"/>
    <lineage>
        <taxon>Bacteria</taxon>
        <taxon>Pseudomonadati</taxon>
        <taxon>Spirochaetota</taxon>
        <taxon>Spirochaetia</taxon>
        <taxon>Leptospirales</taxon>
        <taxon>Leptospiraceae</taxon>
        <taxon>Leptospira</taxon>
    </lineage>
</organism>
<sequence>MKYSWILIPVSLLSCFLDTHQLQKVTYPLPNGEKMLFVNTTSPSFYDSYEDVRDANHLISETLEELGYSLVIGDKVWEDPQIMTVAKDNIELFQKNLKPEWIEERSRIQIWKERATSVGANGIFLLRYHFSLENKTKRIRMLCIRFEKNEIIRFDWNWNPEVPIPFYESIRYRKEVQK</sequence>
<protein>
    <recommendedName>
        <fullName evidence="5">Lipoprotein</fullName>
    </recommendedName>
</protein>
<comment type="caution">
    <text evidence="2">The sequence shown here is derived from an EMBL/GenBank/DDBJ whole genome shotgun (WGS) entry which is preliminary data.</text>
</comment>
<evidence type="ECO:0008006" key="5">
    <source>
        <dbReference type="Google" id="ProtNLM"/>
    </source>
</evidence>
<proteinExistence type="predicted"/>
<evidence type="ECO:0000313" key="4">
    <source>
        <dbReference type="Proteomes" id="UP001208912"/>
    </source>
</evidence>